<dbReference type="EMBL" id="JXMU01000005">
    <property type="protein sequence ID" value="KPB02119.1"/>
    <property type="molecule type" value="Genomic_DNA"/>
</dbReference>
<feature type="transmembrane region" description="Helical" evidence="1">
    <location>
        <begin position="156"/>
        <end position="176"/>
    </location>
</feature>
<dbReference type="RefSeq" id="WP_053998253.1">
    <property type="nucleotide sequence ID" value="NZ_JXMU01000005.1"/>
</dbReference>
<organism evidence="2 3">
    <name type="scientific">Ahrensia marina</name>
    <dbReference type="NCBI Taxonomy" id="1514904"/>
    <lineage>
        <taxon>Bacteria</taxon>
        <taxon>Pseudomonadati</taxon>
        <taxon>Pseudomonadota</taxon>
        <taxon>Alphaproteobacteria</taxon>
        <taxon>Hyphomicrobiales</taxon>
        <taxon>Ahrensiaceae</taxon>
        <taxon>Ahrensia</taxon>
    </lineage>
</organism>
<gene>
    <name evidence="2" type="ORF">SU32_05035</name>
</gene>
<proteinExistence type="predicted"/>
<keyword evidence="1" id="KW-1133">Transmembrane helix</keyword>
<dbReference type="Proteomes" id="UP000038011">
    <property type="component" value="Unassembled WGS sequence"/>
</dbReference>
<sequence>MLTQTHLDTAVKRGIINTAQQADLISLALESEDDPSNEGTGETPVAGADEDLRLVGGGNDLFVTVGILMLFSGVGFVLQTWLGNNQMIRAALMAVLLWLVAEFVTRQFRMKLSSTVLGLGFLGYTSAIIGLYIWDVLDLAKLADNPQLAFGLRPTIGSYGSAFFGGIAVISVLYFWRFRVPIMSAAIAISLTGLAFLWTFLYFYDGVTDGRVQLPTIEQIPLILERALMMPLICGIIVFCTAVYFDLRDRERSTVWSDCAFWLHVISAPLLVHPLFILATGQDVVLGKIEPGMTASIMLGLLISVFVYVALAIDRRSLLIPTLAYFGSLGVYYMIETTANSTGLPPLALILLVIGLLVIMFGAGWQRIRALIVRPTLPTSLINKLPPIRV</sequence>
<evidence type="ECO:0000256" key="1">
    <source>
        <dbReference type="SAM" id="Phobius"/>
    </source>
</evidence>
<dbReference type="OrthoDB" id="9770600at2"/>
<keyword evidence="3" id="KW-1185">Reference proteome</keyword>
<dbReference type="PATRIC" id="fig|1514904.3.peg.3000"/>
<feature type="transmembrane region" description="Helical" evidence="1">
    <location>
        <begin position="87"/>
        <end position="104"/>
    </location>
</feature>
<feature type="transmembrane region" description="Helical" evidence="1">
    <location>
        <begin position="183"/>
        <end position="204"/>
    </location>
</feature>
<feature type="transmembrane region" description="Helical" evidence="1">
    <location>
        <begin position="259"/>
        <end position="280"/>
    </location>
</feature>
<evidence type="ECO:0000313" key="2">
    <source>
        <dbReference type="EMBL" id="KPB02119.1"/>
    </source>
</evidence>
<feature type="transmembrane region" description="Helical" evidence="1">
    <location>
        <begin position="116"/>
        <end position="136"/>
    </location>
</feature>
<feature type="transmembrane region" description="Helical" evidence="1">
    <location>
        <begin position="228"/>
        <end position="247"/>
    </location>
</feature>
<evidence type="ECO:0008006" key="4">
    <source>
        <dbReference type="Google" id="ProtNLM"/>
    </source>
</evidence>
<accession>A0A0M9GP55</accession>
<feature type="transmembrane region" description="Helical" evidence="1">
    <location>
        <begin position="347"/>
        <end position="365"/>
    </location>
</feature>
<dbReference type="AlphaFoldDB" id="A0A0M9GP55"/>
<name>A0A0M9GP55_9HYPH</name>
<reference evidence="2 3" key="1">
    <citation type="submission" date="2015-01" db="EMBL/GenBank/DDBJ databases">
        <title>Ahrensia donghaiensis sp. nov., a novel dimethylsulphoniopropionate-cleavage bacterium isolated from seawater and emended descriptions of the genus Ahrensia and Ahrensia kielensis.</title>
        <authorList>
            <person name="Liu J."/>
        </authorList>
    </citation>
    <scope>NUCLEOTIDE SEQUENCE [LARGE SCALE GENOMIC DNA]</scope>
    <source>
        <strain evidence="2 3">LZD062</strain>
    </source>
</reference>
<keyword evidence="1" id="KW-0812">Transmembrane</keyword>
<feature type="transmembrane region" description="Helical" evidence="1">
    <location>
        <begin position="292"/>
        <end position="311"/>
    </location>
</feature>
<protein>
    <recommendedName>
        <fullName evidence="4">DUF2157 domain-containing protein</fullName>
    </recommendedName>
</protein>
<dbReference type="STRING" id="1514904.SU32_05035"/>
<evidence type="ECO:0000313" key="3">
    <source>
        <dbReference type="Proteomes" id="UP000038011"/>
    </source>
</evidence>
<keyword evidence="1" id="KW-0472">Membrane</keyword>
<feature type="transmembrane region" description="Helical" evidence="1">
    <location>
        <begin position="61"/>
        <end position="81"/>
    </location>
</feature>
<feature type="transmembrane region" description="Helical" evidence="1">
    <location>
        <begin position="318"/>
        <end position="335"/>
    </location>
</feature>
<comment type="caution">
    <text evidence="2">The sequence shown here is derived from an EMBL/GenBank/DDBJ whole genome shotgun (WGS) entry which is preliminary data.</text>
</comment>